<evidence type="ECO:0000313" key="1">
    <source>
        <dbReference type="EMBL" id="KAK5969817.1"/>
    </source>
</evidence>
<proteinExistence type="predicted"/>
<protein>
    <submittedName>
        <fullName evidence="1">Uncharacterized protein</fullName>
    </submittedName>
</protein>
<organism evidence="1 2">
    <name type="scientific">Trichostrongylus colubriformis</name>
    <name type="common">Black scour worm</name>
    <dbReference type="NCBI Taxonomy" id="6319"/>
    <lineage>
        <taxon>Eukaryota</taxon>
        <taxon>Metazoa</taxon>
        <taxon>Ecdysozoa</taxon>
        <taxon>Nematoda</taxon>
        <taxon>Chromadorea</taxon>
        <taxon>Rhabditida</taxon>
        <taxon>Rhabditina</taxon>
        <taxon>Rhabditomorpha</taxon>
        <taxon>Strongyloidea</taxon>
        <taxon>Trichostrongylidae</taxon>
        <taxon>Trichostrongylus</taxon>
    </lineage>
</organism>
<accession>A0AAN8F0J4</accession>
<reference evidence="1 2" key="1">
    <citation type="submission" date="2019-10" db="EMBL/GenBank/DDBJ databases">
        <title>Assembly and Annotation for the nematode Trichostrongylus colubriformis.</title>
        <authorList>
            <person name="Martin J."/>
        </authorList>
    </citation>
    <scope>NUCLEOTIDE SEQUENCE [LARGE SCALE GENOMIC DNA]</scope>
    <source>
        <strain evidence="1">G859</strain>
        <tissue evidence="1">Whole worm</tissue>
    </source>
</reference>
<dbReference type="Proteomes" id="UP001331761">
    <property type="component" value="Unassembled WGS sequence"/>
</dbReference>
<dbReference type="EMBL" id="WIXE01019700">
    <property type="protein sequence ID" value="KAK5969817.1"/>
    <property type="molecule type" value="Genomic_DNA"/>
</dbReference>
<keyword evidence="2" id="KW-1185">Reference proteome</keyword>
<name>A0AAN8F0J4_TRICO</name>
<evidence type="ECO:0000313" key="2">
    <source>
        <dbReference type="Proteomes" id="UP001331761"/>
    </source>
</evidence>
<sequence length="44" mass="4956">MCTTAIAHNQRARSFLNSVIWALFHNNLPPGIAGRFSTFQVTHE</sequence>
<comment type="caution">
    <text evidence="1">The sequence shown here is derived from an EMBL/GenBank/DDBJ whole genome shotgun (WGS) entry which is preliminary data.</text>
</comment>
<gene>
    <name evidence="1" type="ORF">GCK32_013469</name>
</gene>
<dbReference type="AlphaFoldDB" id="A0AAN8F0J4"/>